<sequence length="128" mass="13762">MSTTTAATATATHPTPVADAIVQNLHRAFSPLSHLEIRNESHRHNVPPHSETHFQVVVVAERFNDVPSLVQRHRLVNEALAPQLAGPVHALSIVAKTPAQWQAMGEQGQAVPATPKCRGGDGTFATRT</sequence>
<dbReference type="InterPro" id="IPR002634">
    <property type="entry name" value="BolA"/>
</dbReference>
<evidence type="ECO:0000256" key="2">
    <source>
        <dbReference type="RuleBase" id="RU003860"/>
    </source>
</evidence>
<reference evidence="3" key="1">
    <citation type="submission" date="2022-02" db="EMBL/GenBank/DDBJ databases">
        <authorList>
            <person name="Giguere J D."/>
        </authorList>
    </citation>
    <scope>NUCLEOTIDE SEQUENCE</scope>
    <source>
        <strain evidence="3">CCAP 1055/1</strain>
    </source>
</reference>
<dbReference type="AlphaFoldDB" id="A0A8J9T595"/>
<dbReference type="SUPFAM" id="SSF82657">
    <property type="entry name" value="BolA-like"/>
    <property type="match status" value="1"/>
</dbReference>
<dbReference type="PIRSF" id="PIRSF003113">
    <property type="entry name" value="BolA"/>
    <property type="match status" value="1"/>
</dbReference>
<dbReference type="GO" id="GO:0005739">
    <property type="term" value="C:mitochondrion"/>
    <property type="evidence" value="ECO:0007669"/>
    <property type="project" value="TreeGrafter"/>
</dbReference>
<comment type="similarity">
    <text evidence="1 2">Belongs to the BolA/IbaG family.</text>
</comment>
<dbReference type="Pfam" id="PF01722">
    <property type="entry name" value="BolA"/>
    <property type="match status" value="1"/>
</dbReference>
<dbReference type="PANTHER" id="PTHR46229:SF2">
    <property type="entry name" value="BOLA-LIKE PROTEIN 1"/>
    <property type="match status" value="1"/>
</dbReference>
<accession>A0A8J9T595</accession>
<proteinExistence type="inferred from homology"/>
<evidence type="ECO:0000313" key="3">
    <source>
        <dbReference type="EMBL" id="CAG9283131.1"/>
    </source>
</evidence>
<name>A0A8J9T595_PHATR</name>
<dbReference type="EMBL" id="OU594959">
    <property type="protein sequence ID" value="CAG9283131.1"/>
    <property type="molecule type" value="Genomic_DNA"/>
</dbReference>
<organism evidence="3">
    <name type="scientific">Phaeodactylum tricornutum</name>
    <name type="common">Diatom</name>
    <dbReference type="NCBI Taxonomy" id="2850"/>
    <lineage>
        <taxon>Eukaryota</taxon>
        <taxon>Sar</taxon>
        <taxon>Stramenopiles</taxon>
        <taxon>Ochrophyta</taxon>
        <taxon>Bacillariophyta</taxon>
        <taxon>Bacillariophyceae</taxon>
        <taxon>Bacillariophycidae</taxon>
        <taxon>Naviculales</taxon>
        <taxon>Phaeodactylaceae</taxon>
        <taxon>Phaeodactylum</taxon>
    </lineage>
</organism>
<dbReference type="PANTHER" id="PTHR46229">
    <property type="entry name" value="BOLA TRANSCRIPTION REGULATOR"/>
    <property type="match status" value="1"/>
</dbReference>
<dbReference type="InterPro" id="IPR036065">
    <property type="entry name" value="BolA-like_sf"/>
</dbReference>
<protein>
    <recommendedName>
        <fullName evidence="4">BolA-like protein</fullName>
    </recommendedName>
</protein>
<dbReference type="InterPro" id="IPR050961">
    <property type="entry name" value="BolA/IbaG_stress_morph_reg"/>
</dbReference>
<dbReference type="Proteomes" id="UP000836788">
    <property type="component" value="Chromosome 18"/>
</dbReference>
<dbReference type="Gene3D" id="3.30.300.90">
    <property type="entry name" value="BolA-like"/>
    <property type="match status" value="1"/>
</dbReference>
<evidence type="ECO:0000256" key="1">
    <source>
        <dbReference type="ARBA" id="ARBA00005578"/>
    </source>
</evidence>
<evidence type="ECO:0008006" key="4">
    <source>
        <dbReference type="Google" id="ProtNLM"/>
    </source>
</evidence>
<gene>
    <name evidence="3" type="ORF">PTTT1_LOCUS21805</name>
</gene>